<sequence>MANSGTLDLKRGDSTLQGRLQDGALEGPLRISERGRPQASLDYRDGELHGSSTLYHPNGQVSAQLPYVRGRLQGEARFFAAEGWLQRKISYRDGLMHGEACSYLADGTLAEQAFYREGVQEGPFRRFHGNGQLAQEARYAKGAPLDQPRAYAEDGRPLDHNGKPISRLRWWLGSRGEASEA</sequence>
<dbReference type="GO" id="GO:0070828">
    <property type="term" value="P:heterochromatin organization"/>
    <property type="evidence" value="ECO:0007669"/>
    <property type="project" value="TreeGrafter"/>
</dbReference>
<dbReference type="GO" id="GO:0005694">
    <property type="term" value="C:chromosome"/>
    <property type="evidence" value="ECO:0007669"/>
    <property type="project" value="TreeGrafter"/>
</dbReference>
<accession>A0A5R9A4X8</accession>
<gene>
    <name evidence="1" type="ORF">FEA48_15215</name>
</gene>
<dbReference type="EMBL" id="VASG01000004">
    <property type="protein sequence ID" value="TLP73590.1"/>
    <property type="molecule type" value="Genomic_DNA"/>
</dbReference>
<dbReference type="GO" id="GO:0003682">
    <property type="term" value="F:chromatin binding"/>
    <property type="evidence" value="ECO:0007669"/>
    <property type="project" value="TreeGrafter"/>
</dbReference>
<dbReference type="Proteomes" id="UP000307510">
    <property type="component" value="Unassembled WGS sequence"/>
</dbReference>
<protein>
    <submittedName>
        <fullName evidence="1">Toxin-antitoxin system YwqK family antitoxin</fullName>
    </submittedName>
</protein>
<evidence type="ECO:0000313" key="1">
    <source>
        <dbReference type="EMBL" id="TLP73590.1"/>
    </source>
</evidence>
<dbReference type="Gene3D" id="3.90.930.1">
    <property type="match status" value="1"/>
</dbReference>
<dbReference type="PANTHER" id="PTHR46820">
    <property type="entry name" value="HISTONE-LYSINE N-METHYLTRANSFERASE SETD7"/>
    <property type="match status" value="1"/>
</dbReference>
<reference evidence="1 2" key="1">
    <citation type="submission" date="2019-05" db="EMBL/GenBank/DDBJ databases">
        <authorList>
            <person name="Moore K."/>
            <person name="O'Neill P."/>
            <person name="Farbos A."/>
            <person name="Studholme D.J."/>
        </authorList>
    </citation>
    <scope>NUCLEOTIDE SEQUENCE [LARGE SCALE GENOMIC DNA]</scope>
    <source>
        <strain evidence="1 2">DSM 9128</strain>
    </source>
</reference>
<dbReference type="PANTHER" id="PTHR46820:SF1">
    <property type="entry name" value="HISTONE-LYSINE N-METHYLTRANSFERASE SETD7"/>
    <property type="match status" value="1"/>
</dbReference>
<dbReference type="AlphaFoldDB" id="A0A5R9A4X8"/>
<evidence type="ECO:0000313" key="2">
    <source>
        <dbReference type="Proteomes" id="UP000307510"/>
    </source>
</evidence>
<name>A0A5R9A4X8_PSENT</name>
<organism evidence="1 2">
    <name type="scientific">Pseudomonas nitroreducens</name>
    <dbReference type="NCBI Taxonomy" id="46680"/>
    <lineage>
        <taxon>Bacteria</taxon>
        <taxon>Pseudomonadati</taxon>
        <taxon>Pseudomonadota</taxon>
        <taxon>Gammaproteobacteria</taxon>
        <taxon>Pseudomonadales</taxon>
        <taxon>Pseudomonadaceae</taxon>
        <taxon>Pseudomonas</taxon>
    </lineage>
</organism>
<dbReference type="SUPFAM" id="SSF82185">
    <property type="entry name" value="Histone H3 K4-specific methyltransferase SET7/9 N-terminal domain"/>
    <property type="match status" value="1"/>
</dbReference>
<comment type="caution">
    <text evidence="1">The sequence shown here is derived from an EMBL/GenBank/DDBJ whole genome shotgun (WGS) entry which is preliminary data.</text>
</comment>
<dbReference type="Pfam" id="PF07661">
    <property type="entry name" value="MORN_2"/>
    <property type="match status" value="4"/>
</dbReference>
<dbReference type="InterPro" id="IPR011652">
    <property type="entry name" value="MORN_2"/>
</dbReference>
<proteinExistence type="predicted"/>
<dbReference type="RefSeq" id="WP_138214562.1">
    <property type="nucleotide sequence ID" value="NZ_VASG01000004.1"/>
</dbReference>
<reference evidence="2" key="2">
    <citation type="submission" date="2019-06" db="EMBL/GenBank/DDBJ databases">
        <title>AzeR, a transcriptional regulator that responds to azelaic acid in Pseudomonas nitroreducens.</title>
        <authorList>
            <person name="Bez C."/>
            <person name="Javvadi S.G."/>
            <person name="Bertani I."/>
            <person name="Devescovi G."/>
            <person name="Studholme D.J."/>
            <person name="Geller A."/>
            <person name="Levy A."/>
            <person name="Venturi V."/>
        </authorList>
    </citation>
    <scope>NUCLEOTIDE SEQUENCE [LARGE SCALE GENOMIC DNA]</scope>
    <source>
        <strain evidence="2">DSM 9128</strain>
    </source>
</reference>